<dbReference type="Proteomes" id="UP000828390">
    <property type="component" value="Unassembled WGS sequence"/>
</dbReference>
<proteinExistence type="predicted"/>
<sequence length="159" mass="18137">MPKAAFQLTDDEMEALYQKQIIDHALQQLCPLLPLDNHGTETTQSSHFNCDAPTINMDSTMIMMQQHLSHPAWSTTQTDVNSQCLQGMECEISERRAKNQHQKYHLSEYLEKDFEVNDENFWVHASPISVIQSPWAAAKASSGIVITHGCKDFTRNRCE</sequence>
<accession>A0A9D3XYN8</accession>
<evidence type="ECO:0000313" key="2">
    <source>
        <dbReference type="Proteomes" id="UP000828390"/>
    </source>
</evidence>
<organism evidence="1 2">
    <name type="scientific">Dreissena polymorpha</name>
    <name type="common">Zebra mussel</name>
    <name type="synonym">Mytilus polymorpha</name>
    <dbReference type="NCBI Taxonomy" id="45954"/>
    <lineage>
        <taxon>Eukaryota</taxon>
        <taxon>Metazoa</taxon>
        <taxon>Spiralia</taxon>
        <taxon>Lophotrochozoa</taxon>
        <taxon>Mollusca</taxon>
        <taxon>Bivalvia</taxon>
        <taxon>Autobranchia</taxon>
        <taxon>Heteroconchia</taxon>
        <taxon>Euheterodonta</taxon>
        <taxon>Imparidentia</taxon>
        <taxon>Neoheterodontei</taxon>
        <taxon>Myida</taxon>
        <taxon>Dreissenoidea</taxon>
        <taxon>Dreissenidae</taxon>
        <taxon>Dreissena</taxon>
    </lineage>
</organism>
<keyword evidence="2" id="KW-1185">Reference proteome</keyword>
<dbReference type="AlphaFoldDB" id="A0A9D3XYN8"/>
<reference evidence="1" key="1">
    <citation type="journal article" date="2019" name="bioRxiv">
        <title>The Genome of the Zebra Mussel, Dreissena polymorpha: A Resource for Invasive Species Research.</title>
        <authorList>
            <person name="McCartney M.A."/>
            <person name="Auch B."/>
            <person name="Kono T."/>
            <person name="Mallez S."/>
            <person name="Zhang Y."/>
            <person name="Obille A."/>
            <person name="Becker A."/>
            <person name="Abrahante J.E."/>
            <person name="Garbe J."/>
            <person name="Badalamenti J.P."/>
            <person name="Herman A."/>
            <person name="Mangelson H."/>
            <person name="Liachko I."/>
            <person name="Sullivan S."/>
            <person name="Sone E.D."/>
            <person name="Koren S."/>
            <person name="Silverstein K.A.T."/>
            <person name="Beckman K.B."/>
            <person name="Gohl D.M."/>
        </authorList>
    </citation>
    <scope>NUCLEOTIDE SEQUENCE</scope>
    <source>
        <strain evidence="1">Duluth1</strain>
        <tissue evidence="1">Whole animal</tissue>
    </source>
</reference>
<gene>
    <name evidence="1" type="ORF">DPMN_192180</name>
</gene>
<name>A0A9D3XYN8_DREPO</name>
<reference evidence="1" key="2">
    <citation type="submission" date="2020-11" db="EMBL/GenBank/DDBJ databases">
        <authorList>
            <person name="McCartney M.A."/>
            <person name="Auch B."/>
            <person name="Kono T."/>
            <person name="Mallez S."/>
            <person name="Becker A."/>
            <person name="Gohl D.M."/>
            <person name="Silverstein K.A.T."/>
            <person name="Koren S."/>
            <person name="Bechman K.B."/>
            <person name="Herman A."/>
            <person name="Abrahante J.E."/>
            <person name="Garbe J."/>
        </authorList>
    </citation>
    <scope>NUCLEOTIDE SEQUENCE</scope>
    <source>
        <strain evidence="1">Duluth1</strain>
        <tissue evidence="1">Whole animal</tissue>
    </source>
</reference>
<comment type="caution">
    <text evidence="1">The sequence shown here is derived from an EMBL/GenBank/DDBJ whole genome shotgun (WGS) entry which is preliminary data.</text>
</comment>
<protein>
    <submittedName>
        <fullName evidence="1">Uncharacterized protein</fullName>
    </submittedName>
</protein>
<dbReference type="EMBL" id="JAIWYP010000098">
    <property type="protein sequence ID" value="KAH3689743.1"/>
    <property type="molecule type" value="Genomic_DNA"/>
</dbReference>
<evidence type="ECO:0000313" key="1">
    <source>
        <dbReference type="EMBL" id="KAH3689743.1"/>
    </source>
</evidence>